<evidence type="ECO:0000256" key="4">
    <source>
        <dbReference type="PROSITE-ProRule" id="PRU00510"/>
    </source>
</evidence>
<dbReference type="SUPFAM" id="SSF57716">
    <property type="entry name" value="Glucocorticoid receptor-like (DNA-binding domain)"/>
    <property type="match status" value="1"/>
</dbReference>
<keyword evidence="2" id="KW-0863">Zinc-finger</keyword>
<evidence type="ECO:0000259" key="6">
    <source>
        <dbReference type="Pfam" id="PF01258"/>
    </source>
</evidence>
<dbReference type="PROSITE" id="PS51128">
    <property type="entry name" value="ZF_DKSA_2"/>
    <property type="match status" value="1"/>
</dbReference>
<feature type="zinc finger region" description="dksA C4-type" evidence="4">
    <location>
        <begin position="91"/>
        <end position="115"/>
    </location>
</feature>
<proteinExistence type="predicted"/>
<name>A0A1G2EDL3_9BACT</name>
<keyword evidence="1" id="KW-0479">Metal-binding</keyword>
<evidence type="ECO:0000256" key="2">
    <source>
        <dbReference type="ARBA" id="ARBA00022771"/>
    </source>
</evidence>
<dbReference type="PANTHER" id="PTHR33823:SF4">
    <property type="entry name" value="GENERAL STRESS PROTEIN 16O"/>
    <property type="match status" value="1"/>
</dbReference>
<dbReference type="STRING" id="1801672.A2896_02960"/>
<dbReference type="Proteomes" id="UP000178647">
    <property type="component" value="Unassembled WGS sequence"/>
</dbReference>
<evidence type="ECO:0000256" key="5">
    <source>
        <dbReference type="SAM" id="Coils"/>
    </source>
</evidence>
<dbReference type="EMBL" id="MHMH01000022">
    <property type="protein sequence ID" value="OGZ23883.1"/>
    <property type="molecule type" value="Genomic_DNA"/>
</dbReference>
<keyword evidence="3" id="KW-0862">Zinc</keyword>
<gene>
    <name evidence="7" type="ORF">A2896_02960</name>
</gene>
<accession>A0A1G2EDL3</accession>
<reference evidence="7 8" key="1">
    <citation type="journal article" date="2016" name="Nat. Commun.">
        <title>Thousands of microbial genomes shed light on interconnected biogeochemical processes in an aquifer system.</title>
        <authorList>
            <person name="Anantharaman K."/>
            <person name="Brown C.T."/>
            <person name="Hug L.A."/>
            <person name="Sharon I."/>
            <person name="Castelle C.J."/>
            <person name="Probst A.J."/>
            <person name="Thomas B.C."/>
            <person name="Singh A."/>
            <person name="Wilkins M.J."/>
            <person name="Karaoz U."/>
            <person name="Brodie E.L."/>
            <person name="Williams K.H."/>
            <person name="Hubbard S.S."/>
            <person name="Banfield J.F."/>
        </authorList>
    </citation>
    <scope>NUCLEOTIDE SEQUENCE [LARGE SCALE GENOMIC DNA]</scope>
</reference>
<evidence type="ECO:0000256" key="1">
    <source>
        <dbReference type="ARBA" id="ARBA00022723"/>
    </source>
</evidence>
<dbReference type="GO" id="GO:0008270">
    <property type="term" value="F:zinc ion binding"/>
    <property type="evidence" value="ECO:0007669"/>
    <property type="project" value="UniProtKB-KW"/>
</dbReference>
<dbReference type="PROSITE" id="PS01102">
    <property type="entry name" value="ZF_DKSA_1"/>
    <property type="match status" value="1"/>
</dbReference>
<dbReference type="AlphaFoldDB" id="A0A1G2EDL3"/>
<keyword evidence="5" id="KW-0175">Coiled coil</keyword>
<dbReference type="InterPro" id="IPR020458">
    <property type="entry name" value="Znf_DskA_TraR_CS"/>
</dbReference>
<evidence type="ECO:0000313" key="8">
    <source>
        <dbReference type="Proteomes" id="UP000178647"/>
    </source>
</evidence>
<comment type="caution">
    <text evidence="7">The sequence shown here is derived from an EMBL/GenBank/DDBJ whole genome shotgun (WGS) entry which is preliminary data.</text>
</comment>
<organism evidence="7 8">
    <name type="scientific">Candidatus Nealsonbacteria bacterium RIFCSPLOWO2_01_FULL_43_32</name>
    <dbReference type="NCBI Taxonomy" id="1801672"/>
    <lineage>
        <taxon>Bacteria</taxon>
        <taxon>Candidatus Nealsoniibacteriota</taxon>
    </lineage>
</organism>
<evidence type="ECO:0000256" key="3">
    <source>
        <dbReference type="ARBA" id="ARBA00022833"/>
    </source>
</evidence>
<dbReference type="Pfam" id="PF01258">
    <property type="entry name" value="zf-dskA_traR"/>
    <property type="match status" value="1"/>
</dbReference>
<protein>
    <recommendedName>
        <fullName evidence="6">Zinc finger DksA/TraR C4-type domain-containing protein</fullName>
    </recommendedName>
</protein>
<feature type="coiled-coil region" evidence="5">
    <location>
        <begin position="3"/>
        <end position="30"/>
    </location>
</feature>
<dbReference type="PANTHER" id="PTHR33823">
    <property type="entry name" value="RNA POLYMERASE-BINDING TRANSCRIPTION FACTOR DKSA-RELATED"/>
    <property type="match status" value="1"/>
</dbReference>
<dbReference type="InterPro" id="IPR000962">
    <property type="entry name" value="Znf_DskA_TraR"/>
</dbReference>
<feature type="domain" description="Zinc finger DksA/TraR C4-type" evidence="6">
    <location>
        <begin position="86"/>
        <end position="116"/>
    </location>
</feature>
<sequence length="117" mass="13554">MDKKLLQASKEKLEKEKAALEKQLRTFADQDPNVKGDWDSRFPKFDGNLEEAANEVEEYTSRLPVEFSLETRLKDIALALEKIEKGRYGKCEKCGKDIEEKRLEIMPAARLCMKCQK</sequence>
<evidence type="ECO:0000313" key="7">
    <source>
        <dbReference type="EMBL" id="OGZ23883.1"/>
    </source>
</evidence>
<dbReference type="Gene3D" id="1.20.120.910">
    <property type="entry name" value="DksA, coiled-coil domain"/>
    <property type="match status" value="1"/>
</dbReference>